<dbReference type="InterPro" id="IPR001810">
    <property type="entry name" value="F-box_dom"/>
</dbReference>
<dbReference type="GO" id="GO:0005930">
    <property type="term" value="C:axoneme"/>
    <property type="evidence" value="ECO:0007669"/>
    <property type="project" value="UniProtKB-SubCell"/>
</dbReference>
<evidence type="ECO:0000313" key="3">
    <source>
        <dbReference type="EMBL" id="KAI3436531.1"/>
    </source>
</evidence>
<protein>
    <recommendedName>
        <fullName evidence="2">F-box domain-containing protein</fullName>
    </recommendedName>
</protein>
<reference evidence="3" key="2">
    <citation type="submission" date="2020-11" db="EMBL/GenBank/DDBJ databases">
        <authorList>
            <person name="Cecchin M."/>
            <person name="Marcolungo L."/>
            <person name="Rossato M."/>
            <person name="Girolomoni L."/>
            <person name="Cosentino E."/>
            <person name="Cuine S."/>
            <person name="Li-Beisson Y."/>
            <person name="Delledonne M."/>
            <person name="Ballottari M."/>
        </authorList>
    </citation>
    <scope>NUCLEOTIDE SEQUENCE</scope>
    <source>
        <strain evidence="3">211/11P</strain>
        <tissue evidence="3">Whole cell</tissue>
    </source>
</reference>
<evidence type="ECO:0000259" key="2">
    <source>
        <dbReference type="Pfam" id="PF00646"/>
    </source>
</evidence>
<dbReference type="Gene3D" id="1.20.1280.50">
    <property type="match status" value="1"/>
</dbReference>
<reference evidence="3" key="1">
    <citation type="journal article" date="2019" name="Plant J.">
        <title>Chlorella vulgaris genome assembly and annotation reveals the molecular basis for metabolic acclimation to high light conditions.</title>
        <authorList>
            <person name="Cecchin M."/>
            <person name="Marcolungo L."/>
            <person name="Rossato M."/>
            <person name="Girolomoni L."/>
            <person name="Cosentino E."/>
            <person name="Cuine S."/>
            <person name="Li-Beisson Y."/>
            <person name="Delledonne M."/>
            <person name="Ballottari M."/>
        </authorList>
    </citation>
    <scope>NUCLEOTIDE SEQUENCE</scope>
    <source>
        <strain evidence="3">211/11P</strain>
    </source>
</reference>
<dbReference type="Gene3D" id="3.80.10.10">
    <property type="entry name" value="Ribonuclease Inhibitor"/>
    <property type="match status" value="1"/>
</dbReference>
<dbReference type="Proteomes" id="UP001055712">
    <property type="component" value="Unassembled WGS sequence"/>
</dbReference>
<dbReference type="InterPro" id="IPR032675">
    <property type="entry name" value="LRR_dom_sf"/>
</dbReference>
<dbReference type="InterPro" id="IPR036047">
    <property type="entry name" value="F-box-like_dom_sf"/>
</dbReference>
<sequence length="479" mass="52337">MPPRSRNSAAATATGATGAANVVGFGSLPDALVVKIFGCLKFQERHQHLPLVCTAWSHFVDSPELLRDVNVHIHSSICSSQPAIKLAGFVDWLLQRSGRVERLELHHMDSKYNIDNSSELLSLTGEDWMEFQDAMTSLEQAPLRELVIRQDVISLQLCWEPGPLYQSLRFLEVVSLEQEEYAQAPLAIYTPLQACTGLTDLRLSAWNLDLDGAVAFPPSLTALYLGQHAPSVTSPKLKKLLKPMRQLRHIGLRGFDLSGVDFGAFGSTLERLSLRDCGALPSAVSRLTGLRSLAWEHFYESPRAAKAQLTGAAIDGTLRHLTQLTILALQSPQPGDADMSGLPQSLTSLRQLHTFCCKSLPPCLPAEGPWLSSLRQLVVPPTVAAASLPALASATQLEKLCLLDVEQAAAMEGLPYDVGPGGPAAHWKAVDQISEWAANRPHIDFDPSGERLYPAVAQQLMTLTLLKADDWWSFRSAHI</sequence>
<dbReference type="AlphaFoldDB" id="A0A9D4Z0W2"/>
<evidence type="ECO:0000256" key="1">
    <source>
        <dbReference type="ARBA" id="ARBA00004430"/>
    </source>
</evidence>
<evidence type="ECO:0000313" key="4">
    <source>
        <dbReference type="Proteomes" id="UP001055712"/>
    </source>
</evidence>
<dbReference type="SUPFAM" id="SSF52047">
    <property type="entry name" value="RNI-like"/>
    <property type="match status" value="1"/>
</dbReference>
<dbReference type="SUPFAM" id="SSF81383">
    <property type="entry name" value="F-box domain"/>
    <property type="match status" value="1"/>
</dbReference>
<dbReference type="Pfam" id="PF00646">
    <property type="entry name" value="F-box"/>
    <property type="match status" value="1"/>
</dbReference>
<name>A0A9D4Z0W2_CHLVU</name>
<comment type="subcellular location">
    <subcellularLocation>
        <location evidence="1">Cytoplasm</location>
        <location evidence="1">Cytoskeleton</location>
        <location evidence="1">Cilium axoneme</location>
    </subcellularLocation>
</comment>
<feature type="domain" description="F-box" evidence="2">
    <location>
        <begin position="27"/>
        <end position="67"/>
    </location>
</feature>
<accession>A0A9D4Z0W2</accession>
<organism evidence="3 4">
    <name type="scientific">Chlorella vulgaris</name>
    <name type="common">Green alga</name>
    <dbReference type="NCBI Taxonomy" id="3077"/>
    <lineage>
        <taxon>Eukaryota</taxon>
        <taxon>Viridiplantae</taxon>
        <taxon>Chlorophyta</taxon>
        <taxon>core chlorophytes</taxon>
        <taxon>Trebouxiophyceae</taxon>
        <taxon>Chlorellales</taxon>
        <taxon>Chlorellaceae</taxon>
        <taxon>Chlorella clade</taxon>
        <taxon>Chlorella</taxon>
    </lineage>
</organism>
<comment type="caution">
    <text evidence="3">The sequence shown here is derived from an EMBL/GenBank/DDBJ whole genome shotgun (WGS) entry which is preliminary data.</text>
</comment>
<keyword evidence="4" id="KW-1185">Reference proteome</keyword>
<dbReference type="EMBL" id="SIDB01000002">
    <property type="protein sequence ID" value="KAI3436531.1"/>
    <property type="molecule type" value="Genomic_DNA"/>
</dbReference>
<proteinExistence type="predicted"/>
<gene>
    <name evidence="3" type="ORF">D9Q98_005948</name>
</gene>